<dbReference type="OrthoDB" id="9797501at2"/>
<name>A0A3S0W3Z0_9BACI</name>
<evidence type="ECO:0000313" key="2">
    <source>
        <dbReference type="EMBL" id="RUQ32098.1"/>
    </source>
</evidence>
<keyword evidence="1" id="KW-1133">Transmembrane helix</keyword>
<organism evidence="2 3">
    <name type="scientific">Peribacillus cavernae</name>
    <dbReference type="NCBI Taxonomy" id="1674310"/>
    <lineage>
        <taxon>Bacteria</taxon>
        <taxon>Bacillati</taxon>
        <taxon>Bacillota</taxon>
        <taxon>Bacilli</taxon>
        <taxon>Bacillales</taxon>
        <taxon>Bacillaceae</taxon>
        <taxon>Peribacillus</taxon>
    </lineage>
</organism>
<reference evidence="2 3" key="1">
    <citation type="submission" date="2018-12" db="EMBL/GenBank/DDBJ databases">
        <title>Bacillus chawlae sp. nov., Bacillus glennii sp. nov., and Bacillus saganii sp. nov. Isolated from the Vehicle Assembly Building at Kennedy Space Center where the Viking Spacecraft were Assembled.</title>
        <authorList>
            <person name="Seuylemezian A."/>
            <person name="Vaishampayan P."/>
        </authorList>
    </citation>
    <scope>NUCLEOTIDE SEQUENCE [LARGE SCALE GENOMIC DNA]</scope>
    <source>
        <strain evidence="2 3">L5</strain>
    </source>
</reference>
<gene>
    <name evidence="2" type="ORF">ELQ35_02585</name>
</gene>
<proteinExistence type="predicted"/>
<feature type="transmembrane region" description="Helical" evidence="1">
    <location>
        <begin position="45"/>
        <end position="69"/>
    </location>
</feature>
<evidence type="ECO:0000313" key="3">
    <source>
        <dbReference type="Proteomes" id="UP000267430"/>
    </source>
</evidence>
<dbReference type="AlphaFoldDB" id="A0A3S0W3Z0"/>
<comment type="caution">
    <text evidence="2">The sequence shown here is derived from an EMBL/GenBank/DDBJ whole genome shotgun (WGS) entry which is preliminary data.</text>
</comment>
<dbReference type="Proteomes" id="UP000267430">
    <property type="component" value="Unassembled WGS sequence"/>
</dbReference>
<accession>A0A3S0W3Z0</accession>
<protein>
    <submittedName>
        <fullName evidence="2">Uncharacterized protein</fullName>
    </submittedName>
</protein>
<sequence>MYVFYTSIGTFFVGCFSIADSTQRITRNWRKNICHLLDTRKYNDLIGSFVADLVLQVLFLMVAKLFCCYQRSLSYNGRREKVGII</sequence>
<keyword evidence="3" id="KW-1185">Reference proteome</keyword>
<dbReference type="EMBL" id="RYZZ01000003">
    <property type="protein sequence ID" value="RUQ32098.1"/>
    <property type="molecule type" value="Genomic_DNA"/>
</dbReference>
<keyword evidence="1" id="KW-0472">Membrane</keyword>
<evidence type="ECO:0000256" key="1">
    <source>
        <dbReference type="SAM" id="Phobius"/>
    </source>
</evidence>
<keyword evidence="1" id="KW-0812">Transmembrane</keyword>